<evidence type="ECO:0000256" key="1">
    <source>
        <dbReference type="SAM" id="MobiDB-lite"/>
    </source>
</evidence>
<dbReference type="VEuPathDB" id="ToxoDB:cyc_07376"/>
<evidence type="ECO:0000256" key="2">
    <source>
        <dbReference type="SAM" id="Phobius"/>
    </source>
</evidence>
<keyword evidence="4" id="KW-1185">Reference proteome</keyword>
<keyword evidence="2" id="KW-0472">Membrane</keyword>
<proteinExistence type="predicted"/>
<name>A0A1D3D2R7_9EIME</name>
<gene>
    <name evidence="3" type="ORF">cyc_07376</name>
</gene>
<protein>
    <submittedName>
        <fullName evidence="3">Uncharacterized protein</fullName>
    </submittedName>
</protein>
<dbReference type="Proteomes" id="UP000095192">
    <property type="component" value="Unassembled WGS sequence"/>
</dbReference>
<feature type="compositionally biased region" description="Pro residues" evidence="1">
    <location>
        <begin position="143"/>
        <end position="156"/>
    </location>
</feature>
<dbReference type="InParanoid" id="A0A1D3D2R7"/>
<keyword evidence="2" id="KW-1133">Transmembrane helix</keyword>
<dbReference type="EMBL" id="JROU02000996">
    <property type="protein sequence ID" value="OEH77743.1"/>
    <property type="molecule type" value="Genomic_DNA"/>
</dbReference>
<accession>A0A1D3D2R7</accession>
<comment type="caution">
    <text evidence="3">The sequence shown here is derived from an EMBL/GenBank/DDBJ whole genome shotgun (WGS) entry which is preliminary data.</text>
</comment>
<evidence type="ECO:0000313" key="4">
    <source>
        <dbReference type="Proteomes" id="UP000095192"/>
    </source>
</evidence>
<feature type="transmembrane region" description="Helical" evidence="2">
    <location>
        <begin position="54"/>
        <end position="76"/>
    </location>
</feature>
<dbReference type="AlphaFoldDB" id="A0A1D3D2R7"/>
<keyword evidence="2" id="KW-0812">Transmembrane</keyword>
<feature type="region of interest" description="Disordered" evidence="1">
    <location>
        <begin position="97"/>
        <end position="156"/>
    </location>
</feature>
<sequence length="429" mass="47865">MENINKISGDVTDALEPEVASVEVHGNDARLANIVHLESPWLSGNSRNWQSPHMGGAVVAALLVLLFVVMVLRVTVRVRPQLPEEKKVPEVSLVVLPEPEKPPAPSIPSIDEVQPPVEDKREGISKVTEEEEGEEEPEEEPPPFKPKPPPIEIPPGPLMDKDVGEIPDRLGPPWRPSRVYIGPPPKETPELEDPRKKKKKRYLSLQERLGPLPTGYFPPSHLKAHGAAHMLAKIVTHGGVMELVKLTRVEEKRDPSYRVTTFLITFIPKHPIPINPPSDIEYKELRGYHITLLQREIQNVLNEVEGINKENPALKMTVHSLGELFVQKTSNLQSSSLFARTTPERIKPSLPLRQEKAVLSNLEVAEELERIIKQGRGVSVCHLPGVDVVIVVCQPRNIGVPIYLDEDAVSFLQVPEFELFLSLLISLAL</sequence>
<evidence type="ECO:0000313" key="3">
    <source>
        <dbReference type="EMBL" id="OEH77743.1"/>
    </source>
</evidence>
<feature type="compositionally biased region" description="Basic and acidic residues" evidence="1">
    <location>
        <begin position="117"/>
        <end position="128"/>
    </location>
</feature>
<reference evidence="3 4" key="1">
    <citation type="journal article" date="2016" name="BMC Genomics">
        <title>Comparative genomics reveals Cyclospora cayetanensis possesses coccidia-like metabolism and invasion components but unique surface antigens.</title>
        <authorList>
            <person name="Liu S."/>
            <person name="Wang L."/>
            <person name="Zheng H."/>
            <person name="Xu Z."/>
            <person name="Roellig D.M."/>
            <person name="Li N."/>
            <person name="Frace M.A."/>
            <person name="Tang K."/>
            <person name="Arrowood M.J."/>
            <person name="Moss D.M."/>
            <person name="Zhang L."/>
            <person name="Feng Y."/>
            <person name="Xiao L."/>
        </authorList>
    </citation>
    <scope>NUCLEOTIDE SEQUENCE [LARGE SCALE GENOMIC DNA]</scope>
    <source>
        <strain evidence="3 4">CHN_HEN01</strain>
    </source>
</reference>
<feature type="compositionally biased region" description="Acidic residues" evidence="1">
    <location>
        <begin position="129"/>
        <end position="141"/>
    </location>
</feature>
<feature type="region of interest" description="Disordered" evidence="1">
    <location>
        <begin position="168"/>
        <end position="200"/>
    </location>
</feature>
<organism evidence="3 4">
    <name type="scientific">Cyclospora cayetanensis</name>
    <dbReference type="NCBI Taxonomy" id="88456"/>
    <lineage>
        <taxon>Eukaryota</taxon>
        <taxon>Sar</taxon>
        <taxon>Alveolata</taxon>
        <taxon>Apicomplexa</taxon>
        <taxon>Conoidasida</taxon>
        <taxon>Coccidia</taxon>
        <taxon>Eucoccidiorida</taxon>
        <taxon>Eimeriorina</taxon>
        <taxon>Eimeriidae</taxon>
        <taxon>Cyclospora</taxon>
    </lineage>
</organism>